<dbReference type="SUPFAM" id="SSF52833">
    <property type="entry name" value="Thioredoxin-like"/>
    <property type="match status" value="1"/>
</dbReference>
<evidence type="ECO:0000259" key="5">
    <source>
        <dbReference type="Pfam" id="PF00462"/>
    </source>
</evidence>
<evidence type="ECO:0000256" key="4">
    <source>
        <dbReference type="ARBA" id="ARBA00023284"/>
    </source>
</evidence>
<dbReference type="NCBIfam" id="TIGR02189">
    <property type="entry name" value="GlrX-like_plant"/>
    <property type="match status" value="1"/>
</dbReference>
<dbReference type="SMR" id="A0A803NBJ0"/>
<evidence type="ECO:0000313" key="6">
    <source>
        <dbReference type="EnsemblPlants" id="AUR62043431-RA:cds"/>
    </source>
</evidence>
<comment type="similarity">
    <text evidence="2">Belongs to the glutaredoxin family. CC-type subfamily.</text>
</comment>
<protein>
    <recommendedName>
        <fullName evidence="5">Glutaredoxin domain-containing protein</fullName>
    </recommendedName>
</protein>
<sequence>MYQALPYKAWHTTNLFPTPSSLNDHASLSLSKWMAVKGESIDIKSLVDENAVTVFGRRGCCMSHVVRRLLLGLGVSPAVYEIDEQDEQLVVDELKKVGSNCGGSEKLVSFPTVFIGGRWFGDLDKVMAAHITGELTPILKDAGALWL</sequence>
<dbReference type="PROSITE" id="PS51354">
    <property type="entry name" value="GLUTAREDOXIN_2"/>
    <property type="match status" value="1"/>
</dbReference>
<dbReference type="OMA" id="KGCCMCL"/>
<dbReference type="EnsemblPlants" id="AUR62043431-RA">
    <property type="protein sequence ID" value="AUR62043431-RA:cds"/>
    <property type="gene ID" value="AUR62043431"/>
</dbReference>
<dbReference type="InterPro" id="IPR002109">
    <property type="entry name" value="Glutaredoxin"/>
</dbReference>
<dbReference type="Gramene" id="AUR62043431-RA">
    <property type="protein sequence ID" value="AUR62043431-RA:cds"/>
    <property type="gene ID" value="AUR62043431"/>
</dbReference>
<accession>A0A803NBJ0</accession>
<keyword evidence="3" id="KW-0963">Cytoplasm</keyword>
<dbReference type="PANTHER" id="PTHR10168">
    <property type="entry name" value="GLUTAREDOXIN"/>
    <property type="match status" value="1"/>
</dbReference>
<name>A0A803NBJ0_CHEQI</name>
<dbReference type="InterPro" id="IPR036249">
    <property type="entry name" value="Thioredoxin-like_sf"/>
</dbReference>
<evidence type="ECO:0000256" key="3">
    <source>
        <dbReference type="ARBA" id="ARBA00022490"/>
    </source>
</evidence>
<comment type="subcellular location">
    <subcellularLocation>
        <location evidence="1">Cytoplasm</location>
    </subcellularLocation>
</comment>
<keyword evidence="4" id="KW-0676">Redox-active center</keyword>
<dbReference type="InterPro" id="IPR011905">
    <property type="entry name" value="GlrX-like_pln_2"/>
</dbReference>
<proteinExistence type="inferred from homology"/>
<evidence type="ECO:0000256" key="2">
    <source>
        <dbReference type="ARBA" id="ARBA00007568"/>
    </source>
</evidence>
<feature type="domain" description="Glutaredoxin" evidence="5">
    <location>
        <begin position="52"/>
        <end position="118"/>
    </location>
</feature>
<evidence type="ECO:0000256" key="1">
    <source>
        <dbReference type="ARBA" id="ARBA00004496"/>
    </source>
</evidence>
<dbReference type="AlphaFoldDB" id="A0A803NBJ0"/>
<keyword evidence="7" id="KW-1185">Reference proteome</keyword>
<reference evidence="6" key="1">
    <citation type="journal article" date="2017" name="Nature">
        <title>The genome of Chenopodium quinoa.</title>
        <authorList>
            <person name="Jarvis D.E."/>
            <person name="Ho Y.S."/>
            <person name="Lightfoot D.J."/>
            <person name="Schmoeckel S.M."/>
            <person name="Li B."/>
            <person name="Borm T.J.A."/>
            <person name="Ohyanagi H."/>
            <person name="Mineta K."/>
            <person name="Michell C.T."/>
            <person name="Saber N."/>
            <person name="Kharbatia N.M."/>
            <person name="Rupper R.R."/>
            <person name="Sharp A.R."/>
            <person name="Dally N."/>
            <person name="Boughton B.A."/>
            <person name="Woo Y.H."/>
            <person name="Gao G."/>
            <person name="Schijlen E.G.W.M."/>
            <person name="Guo X."/>
            <person name="Momin A.A."/>
            <person name="Negrao S."/>
            <person name="Al-Babili S."/>
            <person name="Gehring C."/>
            <person name="Roessner U."/>
            <person name="Jung C."/>
            <person name="Murphy K."/>
            <person name="Arold S.T."/>
            <person name="Gojobori T."/>
            <person name="van der Linden C.G."/>
            <person name="van Loo E.N."/>
            <person name="Jellen E.N."/>
            <person name="Maughan P.J."/>
            <person name="Tester M."/>
        </authorList>
    </citation>
    <scope>NUCLEOTIDE SEQUENCE [LARGE SCALE GENOMIC DNA]</scope>
    <source>
        <strain evidence="6">cv. PI 614886</strain>
    </source>
</reference>
<evidence type="ECO:0000313" key="7">
    <source>
        <dbReference type="Proteomes" id="UP000596660"/>
    </source>
</evidence>
<reference evidence="6" key="2">
    <citation type="submission" date="2021-03" db="UniProtKB">
        <authorList>
            <consortium name="EnsemblPlants"/>
        </authorList>
    </citation>
    <scope>IDENTIFICATION</scope>
</reference>
<dbReference type="GO" id="GO:0005737">
    <property type="term" value="C:cytoplasm"/>
    <property type="evidence" value="ECO:0007669"/>
    <property type="project" value="UniProtKB-SubCell"/>
</dbReference>
<dbReference type="Pfam" id="PF00462">
    <property type="entry name" value="Glutaredoxin"/>
    <property type="match status" value="1"/>
</dbReference>
<dbReference type="Gene3D" id="3.40.30.10">
    <property type="entry name" value="Glutaredoxin"/>
    <property type="match status" value="1"/>
</dbReference>
<organism evidence="6 7">
    <name type="scientific">Chenopodium quinoa</name>
    <name type="common">Quinoa</name>
    <dbReference type="NCBI Taxonomy" id="63459"/>
    <lineage>
        <taxon>Eukaryota</taxon>
        <taxon>Viridiplantae</taxon>
        <taxon>Streptophyta</taxon>
        <taxon>Embryophyta</taxon>
        <taxon>Tracheophyta</taxon>
        <taxon>Spermatophyta</taxon>
        <taxon>Magnoliopsida</taxon>
        <taxon>eudicotyledons</taxon>
        <taxon>Gunneridae</taxon>
        <taxon>Pentapetalae</taxon>
        <taxon>Caryophyllales</taxon>
        <taxon>Chenopodiaceae</taxon>
        <taxon>Chenopodioideae</taxon>
        <taxon>Atripliceae</taxon>
        <taxon>Chenopodium</taxon>
    </lineage>
</organism>
<dbReference type="Proteomes" id="UP000596660">
    <property type="component" value="Unplaced"/>
</dbReference>